<comment type="caution">
    <text evidence="3">The sequence shown here is derived from an EMBL/GenBank/DDBJ whole genome shotgun (WGS) entry which is preliminary data.</text>
</comment>
<dbReference type="GO" id="GO:0004519">
    <property type="term" value="F:endonuclease activity"/>
    <property type="evidence" value="ECO:0007669"/>
    <property type="project" value="InterPro"/>
</dbReference>
<gene>
    <name evidence="3" type="ORF">GCM10010136_32360</name>
</gene>
<accession>A0A8J3DQA1</accession>
<evidence type="ECO:0000256" key="1">
    <source>
        <dbReference type="SAM" id="MobiDB-lite"/>
    </source>
</evidence>
<dbReference type="InterPro" id="IPR002711">
    <property type="entry name" value="HNH"/>
</dbReference>
<feature type="domain" description="HNH" evidence="2">
    <location>
        <begin position="36"/>
        <end position="77"/>
    </location>
</feature>
<reference evidence="3" key="1">
    <citation type="journal article" date="2014" name="Int. J. Syst. Evol. Microbiol.">
        <title>Complete genome sequence of Corynebacterium casei LMG S-19264T (=DSM 44701T), isolated from a smear-ripened cheese.</title>
        <authorList>
            <consortium name="US DOE Joint Genome Institute (JGI-PGF)"/>
            <person name="Walter F."/>
            <person name="Albersmeier A."/>
            <person name="Kalinowski J."/>
            <person name="Ruckert C."/>
        </authorList>
    </citation>
    <scope>NUCLEOTIDE SEQUENCE</scope>
    <source>
        <strain evidence="3">KCTC 42097</strain>
    </source>
</reference>
<dbReference type="CDD" id="cd00085">
    <property type="entry name" value="HNHc"/>
    <property type="match status" value="1"/>
</dbReference>
<dbReference type="Gene3D" id="1.10.30.50">
    <property type="match status" value="1"/>
</dbReference>
<proteinExistence type="predicted"/>
<evidence type="ECO:0000313" key="4">
    <source>
        <dbReference type="Proteomes" id="UP000641137"/>
    </source>
</evidence>
<dbReference type="GO" id="GO:0008270">
    <property type="term" value="F:zinc ion binding"/>
    <property type="evidence" value="ECO:0007669"/>
    <property type="project" value="InterPro"/>
</dbReference>
<dbReference type="RefSeq" id="WP_189492579.1">
    <property type="nucleotide sequence ID" value="NZ_BMZO01000011.1"/>
</dbReference>
<name>A0A8J3DQA1_9HYPH</name>
<dbReference type="EMBL" id="BMZO01000011">
    <property type="protein sequence ID" value="GHC79632.1"/>
    <property type="molecule type" value="Genomic_DNA"/>
</dbReference>
<dbReference type="Proteomes" id="UP000641137">
    <property type="component" value="Unassembled WGS sequence"/>
</dbReference>
<evidence type="ECO:0000313" key="3">
    <source>
        <dbReference type="EMBL" id="GHC79632.1"/>
    </source>
</evidence>
<reference evidence="3" key="2">
    <citation type="submission" date="2020-09" db="EMBL/GenBank/DDBJ databases">
        <authorList>
            <person name="Sun Q."/>
            <person name="Kim S."/>
        </authorList>
    </citation>
    <scope>NUCLEOTIDE SEQUENCE</scope>
    <source>
        <strain evidence="3">KCTC 42097</strain>
    </source>
</reference>
<dbReference type="InterPro" id="IPR003615">
    <property type="entry name" value="HNH_nuc"/>
</dbReference>
<evidence type="ECO:0000259" key="2">
    <source>
        <dbReference type="Pfam" id="PF01844"/>
    </source>
</evidence>
<dbReference type="AlphaFoldDB" id="A0A8J3DQA1"/>
<dbReference type="GO" id="GO:0003676">
    <property type="term" value="F:nucleic acid binding"/>
    <property type="evidence" value="ECO:0007669"/>
    <property type="project" value="InterPro"/>
</dbReference>
<organism evidence="3 4">
    <name type="scientific">Limoniibacter endophyticus</name>
    <dbReference type="NCBI Taxonomy" id="1565040"/>
    <lineage>
        <taxon>Bacteria</taxon>
        <taxon>Pseudomonadati</taxon>
        <taxon>Pseudomonadota</taxon>
        <taxon>Alphaproteobacteria</taxon>
        <taxon>Hyphomicrobiales</taxon>
        <taxon>Bartonellaceae</taxon>
        <taxon>Limoniibacter</taxon>
    </lineage>
</organism>
<protein>
    <recommendedName>
        <fullName evidence="2">HNH domain-containing protein</fullName>
    </recommendedName>
</protein>
<sequence length="136" mass="15089">MAHKAFTKKTMRLALERSGLKCEAVGKMYGLANGSRCNAPLSYGVEFDHIILDANSHDNSLDNCAAVCIKCHKHKTAKHDIPMAAKTVRQQDKHLGVKSPRRKPIQSQGFPKYAKTAKGSTKSLPPRLMFQERQNG</sequence>
<keyword evidence="4" id="KW-1185">Reference proteome</keyword>
<feature type="region of interest" description="Disordered" evidence="1">
    <location>
        <begin position="87"/>
        <end position="136"/>
    </location>
</feature>
<dbReference type="Pfam" id="PF01844">
    <property type="entry name" value="HNH"/>
    <property type="match status" value="1"/>
</dbReference>